<name>A0A444VVL9_9FLAO</name>
<evidence type="ECO:0000313" key="2">
    <source>
        <dbReference type="Proteomes" id="UP000290433"/>
    </source>
</evidence>
<sequence>MKICAIRGKTTKNFTKFALQIKTINMKINLKSGIDKLLFGMKQNDVTAALGKPDKNYKDEDDNVIFVYNSHKMRLTFYEEEDLKLGYIVASSNDLEVFGFKIIGRKIADVKKDFAAKQITKYNQETFDTFENYFNEDNWFILQTEFDEVVKFEIGAIINNKDEFDWKFPVKK</sequence>
<dbReference type="AlphaFoldDB" id="A0A444VVL9"/>
<comment type="caution">
    <text evidence="1">The sequence shown here is derived from an EMBL/GenBank/DDBJ whole genome shotgun (WGS) entry which is preliminary data.</text>
</comment>
<dbReference type="EMBL" id="JUIV01000017">
    <property type="protein sequence ID" value="RYJ37356.1"/>
    <property type="molecule type" value="Genomic_DNA"/>
</dbReference>
<accession>A0A444VVL9</accession>
<evidence type="ECO:0000313" key="1">
    <source>
        <dbReference type="EMBL" id="RYJ37356.1"/>
    </source>
</evidence>
<organism evidence="1 2">
    <name type="scientific">Flavobacterium anhuiense</name>
    <dbReference type="NCBI Taxonomy" id="459526"/>
    <lineage>
        <taxon>Bacteria</taxon>
        <taxon>Pseudomonadati</taxon>
        <taxon>Bacteroidota</taxon>
        <taxon>Flavobacteriia</taxon>
        <taxon>Flavobacteriales</taxon>
        <taxon>Flavobacteriaceae</taxon>
        <taxon>Flavobacterium</taxon>
    </lineage>
</organism>
<protein>
    <submittedName>
        <fullName evidence="1">Uncharacterized protein</fullName>
    </submittedName>
</protein>
<dbReference type="Proteomes" id="UP000290433">
    <property type="component" value="Unassembled WGS sequence"/>
</dbReference>
<proteinExistence type="predicted"/>
<dbReference type="InterPro" id="IPR035940">
    <property type="entry name" value="CAP_sf"/>
</dbReference>
<gene>
    <name evidence="1" type="ORF">NU08_3709</name>
</gene>
<reference evidence="1 2" key="1">
    <citation type="submission" date="2014-12" db="EMBL/GenBank/DDBJ databases">
        <title>Genome sequence of Flavobacterium anhuiense RCM74.</title>
        <authorList>
            <person name="Kim J.F."/>
            <person name="Song J.Y."/>
            <person name="Kwak M.-J."/>
            <person name="Lee S.-W."/>
        </authorList>
    </citation>
    <scope>NUCLEOTIDE SEQUENCE [LARGE SCALE GENOMIC DNA]</scope>
    <source>
        <strain evidence="1 2">RCM74</strain>
    </source>
</reference>
<dbReference type="Gene3D" id="3.40.33.10">
    <property type="entry name" value="CAP"/>
    <property type="match status" value="1"/>
</dbReference>